<sequence length="82" mass="9469">MKFFIRTAACTVILFFLNSVALFASSNQLYFKVRNSDNRLQSFRYQQEPDANGSWKTLDGSIPILLLQDFDPAQDKLFIQQS</sequence>
<proteinExistence type="predicted"/>
<accession>F0RZA6</accession>
<dbReference type="Proteomes" id="UP000008466">
    <property type="component" value="Chromosome"/>
</dbReference>
<keyword evidence="3" id="KW-1185">Reference proteome</keyword>
<name>F0RZA6_SPHGB</name>
<dbReference type="RefSeq" id="WP_013607237.1">
    <property type="nucleotide sequence ID" value="NC_015152.1"/>
</dbReference>
<dbReference type="HOGENOM" id="CLU_2556502_0_0_12"/>
<evidence type="ECO:0000256" key="1">
    <source>
        <dbReference type="SAM" id="SignalP"/>
    </source>
</evidence>
<evidence type="ECO:0000313" key="2">
    <source>
        <dbReference type="EMBL" id="ADY13387.1"/>
    </source>
</evidence>
<keyword evidence="1" id="KW-0732">Signal</keyword>
<dbReference type="EMBL" id="CP002541">
    <property type="protein sequence ID" value="ADY13387.1"/>
    <property type="molecule type" value="Genomic_DNA"/>
</dbReference>
<feature type="chain" id="PRO_5003259807" evidence="1">
    <location>
        <begin position="25"/>
        <end position="82"/>
    </location>
</feature>
<organism evidence="2 3">
    <name type="scientific">Sphaerochaeta globosa (strain ATCC BAA-1886 / DSM 22777 / Buddy)</name>
    <name type="common">Spirochaeta sp. (strain Buddy)</name>
    <dbReference type="NCBI Taxonomy" id="158189"/>
    <lineage>
        <taxon>Bacteria</taxon>
        <taxon>Pseudomonadati</taxon>
        <taxon>Spirochaetota</taxon>
        <taxon>Spirochaetia</taxon>
        <taxon>Spirochaetales</taxon>
        <taxon>Sphaerochaetaceae</taxon>
        <taxon>Sphaerochaeta</taxon>
    </lineage>
</organism>
<reference evidence="3" key="1">
    <citation type="submission" date="2011-02" db="EMBL/GenBank/DDBJ databases">
        <title>Complete sequence of Spirochaeta sp. Buddy.</title>
        <authorList>
            <person name="Lucas S."/>
            <person name="Copeland A."/>
            <person name="Lapidus A."/>
            <person name="Cheng J.-F."/>
            <person name="Goodwin L."/>
            <person name="Pitluck S."/>
            <person name="Zeytun A."/>
            <person name="Detter J.C."/>
            <person name="Han C."/>
            <person name="Tapia R."/>
            <person name="Land M."/>
            <person name="Hauser L."/>
            <person name="Kyrpides N."/>
            <person name="Ivanova N."/>
            <person name="Mikhailova N."/>
            <person name="Pagani I."/>
            <person name="Ritalahti K.M."/>
            <person name="Loeffler F.E."/>
            <person name="Woyke T."/>
        </authorList>
    </citation>
    <scope>NUCLEOTIDE SEQUENCE [LARGE SCALE GENOMIC DNA]</scope>
    <source>
        <strain evidence="3">ATCC BAA-1886 / DSM 22777 / Buddy</strain>
    </source>
</reference>
<gene>
    <name evidence="2" type="ordered locus">SpiBuddy_1562</name>
</gene>
<dbReference type="AlphaFoldDB" id="F0RZA6"/>
<protein>
    <submittedName>
        <fullName evidence="2">Uncharacterized protein</fullName>
    </submittedName>
</protein>
<feature type="signal peptide" evidence="1">
    <location>
        <begin position="1"/>
        <end position="24"/>
    </location>
</feature>
<evidence type="ECO:0000313" key="3">
    <source>
        <dbReference type="Proteomes" id="UP000008466"/>
    </source>
</evidence>
<dbReference type="KEGG" id="sbu:SpiBuddy_1562"/>